<protein>
    <recommendedName>
        <fullName evidence="6">Thioesterase domain-containing protein</fullName>
    </recommendedName>
</protein>
<gene>
    <name evidence="5" type="ORF">PgNI_02066</name>
</gene>
<feature type="compositionally biased region" description="Low complexity" evidence="1">
    <location>
        <begin position="416"/>
        <end position="433"/>
    </location>
</feature>
<feature type="compositionally biased region" description="Polar residues" evidence="1">
    <location>
        <begin position="405"/>
        <end position="415"/>
    </location>
</feature>
<feature type="domain" description="Thioesterase" evidence="2">
    <location>
        <begin position="465"/>
        <end position="566"/>
    </location>
</feature>
<dbReference type="Gene3D" id="3.40.366.10">
    <property type="entry name" value="Malonyl-Coenzyme A Acyl Carrier Protein, domain 2"/>
    <property type="match status" value="1"/>
</dbReference>
<dbReference type="InterPro" id="IPR032088">
    <property type="entry name" value="SAT"/>
</dbReference>
<dbReference type="InterPro" id="IPR029058">
    <property type="entry name" value="AB_hydrolase_fold"/>
</dbReference>
<evidence type="ECO:0000256" key="1">
    <source>
        <dbReference type="SAM" id="MobiDB-lite"/>
    </source>
</evidence>
<dbReference type="Pfam" id="PF16073">
    <property type="entry name" value="SAT"/>
    <property type="match status" value="1"/>
</dbReference>
<evidence type="ECO:0000313" key="4">
    <source>
        <dbReference type="Proteomes" id="UP000515153"/>
    </source>
</evidence>
<dbReference type="InterPro" id="IPR001227">
    <property type="entry name" value="Ac_transferase_dom_sf"/>
</dbReference>
<reference evidence="5" key="1">
    <citation type="journal article" date="2019" name="Mol. Biol. Evol.">
        <title>Blast fungal genomes show frequent chromosomal changes, gene gains and losses, and effector gene turnover.</title>
        <authorList>
            <person name="Gomez Luciano L.B."/>
            <person name="Jason Tsai I."/>
            <person name="Chuma I."/>
            <person name="Tosa Y."/>
            <person name="Chen Y.H."/>
            <person name="Li J.Y."/>
            <person name="Li M.Y."/>
            <person name="Jade Lu M.Y."/>
            <person name="Nakayashiki H."/>
            <person name="Li W.H."/>
        </authorList>
    </citation>
    <scope>NUCLEOTIDE SEQUENCE</scope>
    <source>
        <strain evidence="5">NI907</strain>
    </source>
</reference>
<reference evidence="5" key="2">
    <citation type="submission" date="2019-10" db="EMBL/GenBank/DDBJ databases">
        <authorList>
            <consortium name="NCBI Genome Project"/>
        </authorList>
    </citation>
    <scope>NUCLEOTIDE SEQUENCE</scope>
    <source>
        <strain evidence="5">NI907</strain>
    </source>
</reference>
<dbReference type="InterPro" id="IPR001031">
    <property type="entry name" value="Thioesterase"/>
</dbReference>
<evidence type="ECO:0000313" key="5">
    <source>
        <dbReference type="RefSeq" id="XP_030986194.1"/>
    </source>
</evidence>
<feature type="domain" description="Starter acyltransferase (SAT)" evidence="3">
    <location>
        <begin position="13"/>
        <end position="247"/>
    </location>
</feature>
<proteinExistence type="predicted"/>
<dbReference type="GeneID" id="41957046"/>
<accession>A0A6P8BGI4</accession>
<dbReference type="GO" id="GO:0016740">
    <property type="term" value="F:transferase activity"/>
    <property type="evidence" value="ECO:0007669"/>
    <property type="project" value="InterPro"/>
</dbReference>
<reference evidence="5" key="3">
    <citation type="submission" date="2025-08" db="UniProtKB">
        <authorList>
            <consortium name="RefSeq"/>
        </authorList>
    </citation>
    <scope>IDENTIFICATION</scope>
    <source>
        <strain evidence="5">NI907</strain>
    </source>
</reference>
<name>A0A6P8BGI4_PYRGI</name>
<sequence>MTDFVGSQDRLVLVFGDQTDSISDTLQLLYSQAPASPWLQLFLGRATSLLRDELSASAFQQHLDADFTDLLQCAEKFSATDSGLTTVLVTTVRAGVLIQYAASNPEMFSSQVPICLAAVCGGLLNAVTFPTAHDMSSLCQAGLDSIRLAVRLVQIIGARTRAVYDGPGRWGWYVSGIDAAQLQSILDVYHEAQSTAQDQTLRIAGTGLEESWHTVIGPPPVLQHFFSTNQQIKDLPKFELPIKGYVHVGPAATDTEMEQIMGGMTSVHGDLDSTVPRANVQLISLGEGGLLSAPTWRGLLSLVAREILTQPLNLTRGLCDVKSTVEDAGQLRVLCAGPSTHIQTVAAYLEFECDKELSVEYEPQIPPLDDPEVVSIEIPEVKPIAGRSTSGISVTAAPGDDGKRPTTSSDTRAQITQMPSPAPSTTSSKTTLSNSEVATAASVAKPSGKSKVVLLQGRKASGQTPLFMFPDGTGSALTYMYLGRLSDSRPLYALESPLLNQSYNPIGGVEEISTLFKESIIETQPSGKFLLAGYSLGAVYAYETARQLINDGYEVEGLMIFDMAVPLPRTDLGLPPSAINLLRPPTMLKPPREGEAHMAAMIRMVAEYNPEPMAPGSRPRRVWLAWCRRGVAERLTQDVREELSQTGLATEATAGFMEDPAVGVLGWVVPPGKPLGCNGWDKLVGEVKCTSIDADHFTLIVPPGVTRFQRAIKDGLAYFTED</sequence>
<organism evidence="4 5">
    <name type="scientific">Pyricularia grisea</name>
    <name type="common">Crabgrass-specific blast fungus</name>
    <name type="synonym">Magnaporthe grisea</name>
    <dbReference type="NCBI Taxonomy" id="148305"/>
    <lineage>
        <taxon>Eukaryota</taxon>
        <taxon>Fungi</taxon>
        <taxon>Dikarya</taxon>
        <taxon>Ascomycota</taxon>
        <taxon>Pezizomycotina</taxon>
        <taxon>Sordariomycetes</taxon>
        <taxon>Sordariomycetidae</taxon>
        <taxon>Magnaporthales</taxon>
        <taxon>Pyriculariaceae</taxon>
        <taxon>Pyricularia</taxon>
    </lineage>
</organism>
<evidence type="ECO:0008006" key="6">
    <source>
        <dbReference type="Google" id="ProtNLM"/>
    </source>
</evidence>
<dbReference type="Proteomes" id="UP000515153">
    <property type="component" value="Unplaced"/>
</dbReference>
<feature type="region of interest" description="Disordered" evidence="1">
    <location>
        <begin position="387"/>
        <end position="433"/>
    </location>
</feature>
<dbReference type="Gene3D" id="3.40.50.1820">
    <property type="entry name" value="alpha/beta hydrolase"/>
    <property type="match status" value="1"/>
</dbReference>
<dbReference type="Pfam" id="PF00975">
    <property type="entry name" value="Thioesterase"/>
    <property type="match status" value="1"/>
</dbReference>
<dbReference type="SUPFAM" id="SSF53474">
    <property type="entry name" value="alpha/beta-Hydrolases"/>
    <property type="match status" value="1"/>
</dbReference>
<dbReference type="KEGG" id="pgri:PgNI_02066"/>
<dbReference type="RefSeq" id="XP_030986194.1">
    <property type="nucleotide sequence ID" value="XM_031122134.1"/>
</dbReference>
<evidence type="ECO:0000259" key="2">
    <source>
        <dbReference type="Pfam" id="PF00975"/>
    </source>
</evidence>
<keyword evidence="4" id="KW-1185">Reference proteome</keyword>
<evidence type="ECO:0000259" key="3">
    <source>
        <dbReference type="Pfam" id="PF16073"/>
    </source>
</evidence>
<dbReference type="AlphaFoldDB" id="A0A6P8BGI4"/>